<comment type="caution">
    <text evidence="1">The sequence shown here is derived from an EMBL/GenBank/DDBJ whole genome shotgun (WGS) entry which is preliminary data.</text>
</comment>
<dbReference type="RefSeq" id="XP_037155236.1">
    <property type="nucleotide sequence ID" value="XM_037299235.1"/>
</dbReference>
<evidence type="ECO:0000313" key="2">
    <source>
        <dbReference type="Proteomes" id="UP000593566"/>
    </source>
</evidence>
<keyword evidence="2" id="KW-1185">Reference proteome</keyword>
<dbReference type="EMBL" id="JACCJB010000005">
    <property type="protein sequence ID" value="KAF6226928.1"/>
    <property type="molecule type" value="Genomic_DNA"/>
</dbReference>
<dbReference type="GeneID" id="59336765"/>
<protein>
    <submittedName>
        <fullName evidence="1">Uncharacterized protein</fullName>
    </submittedName>
</protein>
<dbReference type="Proteomes" id="UP000593566">
    <property type="component" value="Unassembled WGS sequence"/>
</dbReference>
<reference evidence="1 2" key="1">
    <citation type="journal article" date="2020" name="Genomics">
        <title>Complete, high-quality genomes from long-read metagenomic sequencing of two wolf lichen thalli reveals enigmatic genome architecture.</title>
        <authorList>
            <person name="McKenzie S.K."/>
            <person name="Walston R.F."/>
            <person name="Allen J.L."/>
        </authorList>
    </citation>
    <scope>NUCLEOTIDE SEQUENCE [LARGE SCALE GENOMIC DNA]</scope>
    <source>
        <strain evidence="1">WasteWater1</strain>
    </source>
</reference>
<accession>A0A8H6CP03</accession>
<organism evidence="1 2">
    <name type="scientific">Letharia lupina</name>
    <dbReference type="NCBI Taxonomy" id="560253"/>
    <lineage>
        <taxon>Eukaryota</taxon>
        <taxon>Fungi</taxon>
        <taxon>Dikarya</taxon>
        <taxon>Ascomycota</taxon>
        <taxon>Pezizomycotina</taxon>
        <taxon>Lecanoromycetes</taxon>
        <taxon>OSLEUM clade</taxon>
        <taxon>Lecanoromycetidae</taxon>
        <taxon>Lecanorales</taxon>
        <taxon>Lecanorineae</taxon>
        <taxon>Parmeliaceae</taxon>
        <taxon>Letharia</taxon>
    </lineage>
</organism>
<sequence>MFDKCPFKKIVLLRPRHKPKFELKSLSRKQGALIQSRGDVAENAVRVLRAQQWSTCGVVDAKEKTKVEGTHASEEGNMYIDDDAEWTYGNVRPLYHVRRTRCHSCPSGGRFVPFYPDIAFICYRRFTAFQVDHGKYDMAVKEAMLDDWPSSSAEPRWYRK</sequence>
<evidence type="ECO:0000313" key="1">
    <source>
        <dbReference type="EMBL" id="KAF6226928.1"/>
    </source>
</evidence>
<proteinExistence type="predicted"/>
<name>A0A8H6CP03_9LECA</name>
<gene>
    <name evidence="1" type="ORF">HO133_008369</name>
</gene>
<dbReference type="AlphaFoldDB" id="A0A8H6CP03"/>